<protein>
    <submittedName>
        <fullName evidence="1">Uncharacterized protein</fullName>
    </submittedName>
</protein>
<gene>
    <name evidence="1" type="ORF">V8247_02690</name>
</gene>
<dbReference type="RefSeq" id="WP_338738509.1">
    <property type="nucleotide sequence ID" value="NZ_CP146612.1"/>
</dbReference>
<accession>A0ABZ2J4U8</accession>
<dbReference type="Proteomes" id="UP001375370">
    <property type="component" value="Chromosome"/>
</dbReference>
<name>A0ABZ2J4U8_9CHLR</name>
<sequence length="268" mass="30059">MKRILVNSKSFLTALAGSTIILLLVGGAILQGAILGENSKTNEGDVFVLEPFFVMPTGQEELLKHIVMSDIKIKPLLEETEYEVEIQVGARLMNGLGPDKIMEWLKSEPRDTSIIKEYAGLLYIGHNDMYTFTINLENQTVENFLKKPNNGPTLPELTKADKESALAIVAVDSTLQNLLFDKEFEIAPEKRIGTWRSEDNVKLGVVLEIWFDKTYDIEAVLPAFDYDESKMGISRYVPKINHFSGMVSKFVLVIDTTGQQIVAIYPLQ</sequence>
<organism evidence="1 2">
    <name type="scientific">Candidatus Dehalogenimonas loeffleri</name>
    <dbReference type="NCBI Taxonomy" id="3127115"/>
    <lineage>
        <taxon>Bacteria</taxon>
        <taxon>Bacillati</taxon>
        <taxon>Chloroflexota</taxon>
        <taxon>Dehalococcoidia</taxon>
        <taxon>Dehalococcoidales</taxon>
        <taxon>Dehalococcoidaceae</taxon>
        <taxon>Dehalogenimonas</taxon>
    </lineage>
</organism>
<keyword evidence="2" id="KW-1185">Reference proteome</keyword>
<proteinExistence type="predicted"/>
<evidence type="ECO:0000313" key="1">
    <source>
        <dbReference type="EMBL" id="WWX25895.1"/>
    </source>
</evidence>
<evidence type="ECO:0000313" key="2">
    <source>
        <dbReference type="Proteomes" id="UP001375370"/>
    </source>
</evidence>
<dbReference type="EMBL" id="CP146612">
    <property type="protein sequence ID" value="WWX25895.1"/>
    <property type="molecule type" value="Genomic_DNA"/>
</dbReference>
<reference evidence="1 2" key="1">
    <citation type="submission" date="2024-03" db="EMBL/GenBank/DDBJ databases">
        <title>A Dehalogenimonas Isolated from Estuarine Sediments Dihaloeliminates Chlorinated Alkanes.</title>
        <authorList>
            <person name="Yang Y."/>
            <person name="Wang H."/>
        </authorList>
    </citation>
    <scope>NUCLEOTIDE SEQUENCE [LARGE SCALE GENOMIC DNA]</scope>
    <source>
        <strain evidence="1 2">W</strain>
    </source>
</reference>